<organism evidence="1 2">
    <name type="scientific">Allostreptomyces psammosilenae</name>
    <dbReference type="NCBI Taxonomy" id="1892865"/>
    <lineage>
        <taxon>Bacteria</taxon>
        <taxon>Bacillati</taxon>
        <taxon>Actinomycetota</taxon>
        <taxon>Actinomycetes</taxon>
        <taxon>Kitasatosporales</taxon>
        <taxon>Streptomycetaceae</taxon>
        <taxon>Allostreptomyces</taxon>
    </lineage>
</organism>
<keyword evidence="2" id="KW-1185">Reference proteome</keyword>
<reference evidence="1 2" key="1">
    <citation type="submission" date="2020-07" db="EMBL/GenBank/DDBJ databases">
        <title>Sequencing the genomes of 1000 actinobacteria strains.</title>
        <authorList>
            <person name="Klenk H.-P."/>
        </authorList>
    </citation>
    <scope>NUCLEOTIDE SEQUENCE [LARGE SCALE GENOMIC DNA]</scope>
    <source>
        <strain evidence="1 2">DSM 42178</strain>
    </source>
</reference>
<accession>A0A852ZNU3</accession>
<comment type="caution">
    <text evidence="1">The sequence shown here is derived from an EMBL/GenBank/DDBJ whole genome shotgun (WGS) entry which is preliminary data.</text>
</comment>
<name>A0A852ZNU3_9ACTN</name>
<dbReference type="Proteomes" id="UP000567795">
    <property type="component" value="Unassembled WGS sequence"/>
</dbReference>
<evidence type="ECO:0000313" key="2">
    <source>
        <dbReference type="Proteomes" id="UP000567795"/>
    </source>
</evidence>
<sequence>MDAFTTGILERIRETEQGLHRAQETGDDFLAEVERGELEDLIRLANDHGISVLPQVA</sequence>
<gene>
    <name evidence="1" type="ORF">FHU37_000080</name>
</gene>
<dbReference type="EMBL" id="JACBZD010000001">
    <property type="protein sequence ID" value="NYI03137.1"/>
    <property type="molecule type" value="Genomic_DNA"/>
</dbReference>
<dbReference type="RefSeq" id="WP_179812244.1">
    <property type="nucleotide sequence ID" value="NZ_JACBZD010000001.1"/>
</dbReference>
<protein>
    <submittedName>
        <fullName evidence="1">Uncharacterized protein</fullName>
    </submittedName>
</protein>
<dbReference type="AlphaFoldDB" id="A0A852ZNU3"/>
<evidence type="ECO:0000313" key="1">
    <source>
        <dbReference type="EMBL" id="NYI03137.1"/>
    </source>
</evidence>
<proteinExistence type="predicted"/>